<proteinExistence type="predicted"/>
<sequence length="152" mass="17392">MIKKAMAILFVMALLVSFQPAGIAMMKDKPRQDSRELMFQDMLMLFLLPHIDNEVADIYKDLLTHAPVVYPYFADVVHVERVNGFRGFHFLVTLEIVPTVGPHIPVGKDRMTFDISPVNPGNVKLVFRQHLKDPRESDFPPNYADLLKKSVK</sequence>
<evidence type="ECO:0000313" key="2">
    <source>
        <dbReference type="Proteomes" id="UP000632125"/>
    </source>
</evidence>
<name>A0A927CID5_9BACL</name>
<dbReference type="RefSeq" id="WP_190858334.1">
    <property type="nucleotide sequence ID" value="NZ_JACXIY010000003.1"/>
</dbReference>
<protein>
    <submittedName>
        <fullName evidence="1">DUF3888 domain-containing protein</fullName>
    </submittedName>
</protein>
<evidence type="ECO:0000313" key="1">
    <source>
        <dbReference type="EMBL" id="MBD2867627.1"/>
    </source>
</evidence>
<keyword evidence="2" id="KW-1185">Reference proteome</keyword>
<organism evidence="1 2">
    <name type="scientific">Paenibacillus arenilitoris</name>
    <dbReference type="NCBI Taxonomy" id="2772299"/>
    <lineage>
        <taxon>Bacteria</taxon>
        <taxon>Bacillati</taxon>
        <taxon>Bacillota</taxon>
        <taxon>Bacilli</taxon>
        <taxon>Bacillales</taxon>
        <taxon>Paenibacillaceae</taxon>
        <taxon>Paenibacillus</taxon>
    </lineage>
</organism>
<gene>
    <name evidence="1" type="ORF">IDH41_03490</name>
</gene>
<comment type="caution">
    <text evidence="1">The sequence shown here is derived from an EMBL/GenBank/DDBJ whole genome shotgun (WGS) entry which is preliminary data.</text>
</comment>
<reference evidence="1" key="1">
    <citation type="submission" date="2020-09" db="EMBL/GenBank/DDBJ databases">
        <title>A novel bacterium of genus Paenibacillus, isolated from South China Sea.</title>
        <authorList>
            <person name="Huang H."/>
            <person name="Mo K."/>
            <person name="Hu Y."/>
        </authorList>
    </citation>
    <scope>NUCLEOTIDE SEQUENCE</scope>
    <source>
        <strain evidence="1">IB182493</strain>
    </source>
</reference>
<dbReference type="EMBL" id="JACXIY010000003">
    <property type="protein sequence ID" value="MBD2867627.1"/>
    <property type="molecule type" value="Genomic_DNA"/>
</dbReference>
<dbReference type="Proteomes" id="UP000632125">
    <property type="component" value="Unassembled WGS sequence"/>
</dbReference>
<accession>A0A927CID5</accession>
<dbReference type="AlphaFoldDB" id="A0A927CID5"/>
<dbReference type="InterPro" id="IPR024984">
    <property type="entry name" value="DUF3888"/>
</dbReference>
<dbReference type="Pfam" id="PF13027">
    <property type="entry name" value="DUF3888"/>
    <property type="match status" value="1"/>
</dbReference>